<dbReference type="GO" id="GO:0008757">
    <property type="term" value="F:S-adenosylmethionine-dependent methyltransferase activity"/>
    <property type="evidence" value="ECO:0007669"/>
    <property type="project" value="InterPro"/>
</dbReference>
<dbReference type="AlphaFoldDB" id="A0A1F5FZG1"/>
<comment type="caution">
    <text evidence="2">The sequence shown here is derived from an EMBL/GenBank/DDBJ whole genome shotgun (WGS) entry which is preliminary data.</text>
</comment>
<proteinExistence type="predicted"/>
<dbReference type="SUPFAM" id="SSF53335">
    <property type="entry name" value="S-adenosyl-L-methionine-dependent methyltransferases"/>
    <property type="match status" value="1"/>
</dbReference>
<protein>
    <recommendedName>
        <fullName evidence="1">Methyltransferase type 11 domain-containing protein</fullName>
    </recommendedName>
</protein>
<dbReference type="EMBL" id="MFAR01000019">
    <property type="protein sequence ID" value="OGD84985.1"/>
    <property type="molecule type" value="Genomic_DNA"/>
</dbReference>
<name>A0A1F5FZG1_9BACT</name>
<sequence length="188" mass="21744">MHEGETVLDLASGNSIVGQYWQKHFHAKVSALDISPSAIRAAAKRGVKGIVGSAEEKLPFRAGTFDTVFWGDNIEHVFAVKSIMLEIHRVLKHGGRLILSTPNQAYWRYRLYMFLHGALPRTEGEINPPWDWEHIRFFNRRILQDLFQATGFRESRYLGISRRRLDRPLTHLFPEFFGMIVVVEAKRI</sequence>
<organism evidence="2 3">
    <name type="scientific">Candidatus Collierbacteria bacterium RIFOXYD1_FULL_46_26</name>
    <dbReference type="NCBI Taxonomy" id="1817732"/>
    <lineage>
        <taxon>Bacteria</taxon>
        <taxon>Candidatus Collieribacteriota</taxon>
    </lineage>
</organism>
<dbReference type="CDD" id="cd02440">
    <property type="entry name" value="AdoMet_MTases"/>
    <property type="match status" value="1"/>
</dbReference>
<accession>A0A1F5FZG1</accession>
<evidence type="ECO:0000259" key="1">
    <source>
        <dbReference type="Pfam" id="PF08241"/>
    </source>
</evidence>
<gene>
    <name evidence="2" type="ORF">A2618_02595</name>
</gene>
<reference evidence="2 3" key="1">
    <citation type="journal article" date="2016" name="Nat. Commun.">
        <title>Thousands of microbial genomes shed light on interconnected biogeochemical processes in an aquifer system.</title>
        <authorList>
            <person name="Anantharaman K."/>
            <person name="Brown C.T."/>
            <person name="Hug L.A."/>
            <person name="Sharon I."/>
            <person name="Castelle C.J."/>
            <person name="Probst A.J."/>
            <person name="Thomas B.C."/>
            <person name="Singh A."/>
            <person name="Wilkins M.J."/>
            <person name="Karaoz U."/>
            <person name="Brodie E.L."/>
            <person name="Williams K.H."/>
            <person name="Hubbard S.S."/>
            <person name="Banfield J.F."/>
        </authorList>
    </citation>
    <scope>NUCLEOTIDE SEQUENCE [LARGE SCALE GENOMIC DNA]</scope>
</reference>
<evidence type="ECO:0000313" key="3">
    <source>
        <dbReference type="Proteomes" id="UP000177921"/>
    </source>
</evidence>
<dbReference type="Gene3D" id="3.40.50.150">
    <property type="entry name" value="Vaccinia Virus protein VP39"/>
    <property type="match status" value="1"/>
</dbReference>
<dbReference type="InterPro" id="IPR013216">
    <property type="entry name" value="Methyltransf_11"/>
</dbReference>
<feature type="domain" description="Methyltransferase type 11" evidence="1">
    <location>
        <begin position="8"/>
        <end position="99"/>
    </location>
</feature>
<dbReference type="Pfam" id="PF08241">
    <property type="entry name" value="Methyltransf_11"/>
    <property type="match status" value="1"/>
</dbReference>
<dbReference type="Proteomes" id="UP000177921">
    <property type="component" value="Unassembled WGS sequence"/>
</dbReference>
<dbReference type="InterPro" id="IPR029063">
    <property type="entry name" value="SAM-dependent_MTases_sf"/>
</dbReference>
<evidence type="ECO:0000313" key="2">
    <source>
        <dbReference type="EMBL" id="OGD84985.1"/>
    </source>
</evidence>
<dbReference type="PANTHER" id="PTHR43861">
    <property type="entry name" value="TRANS-ACONITATE 2-METHYLTRANSFERASE-RELATED"/>
    <property type="match status" value="1"/>
</dbReference>